<dbReference type="PANTHER" id="PTHR43394">
    <property type="entry name" value="ATP-DEPENDENT PERMEASE MDL1, MITOCHONDRIAL"/>
    <property type="match status" value="1"/>
</dbReference>
<evidence type="ECO:0000313" key="14">
    <source>
        <dbReference type="EMBL" id="SLM29137.1"/>
    </source>
</evidence>
<keyword evidence="4 14" id="KW-0378">Hydrolase</keyword>
<dbReference type="SMART" id="SM00382">
    <property type="entry name" value="AAA"/>
    <property type="match status" value="1"/>
</dbReference>
<dbReference type="GO" id="GO:0008233">
    <property type="term" value="F:peptidase activity"/>
    <property type="evidence" value="ECO:0007669"/>
    <property type="project" value="InterPro"/>
</dbReference>
<dbReference type="GO" id="GO:0005524">
    <property type="term" value="F:ATP binding"/>
    <property type="evidence" value="ECO:0007669"/>
    <property type="project" value="UniProtKB-KW"/>
</dbReference>
<evidence type="ECO:0000313" key="15">
    <source>
        <dbReference type="Proteomes" id="UP000191931"/>
    </source>
</evidence>
<evidence type="ECO:0000256" key="3">
    <source>
        <dbReference type="ARBA" id="ARBA00022741"/>
    </source>
</evidence>
<feature type="domain" description="ABC transporter" evidence="11">
    <location>
        <begin position="799"/>
        <end position="1035"/>
    </location>
</feature>
<evidence type="ECO:0000259" key="12">
    <source>
        <dbReference type="PROSITE" id="PS50929"/>
    </source>
</evidence>
<dbReference type="InterPro" id="IPR003593">
    <property type="entry name" value="AAA+_ATPase"/>
</dbReference>
<feature type="domain" description="ABC transmembrane type-1" evidence="12">
    <location>
        <begin position="483"/>
        <end position="762"/>
    </location>
</feature>
<evidence type="ECO:0000259" key="13">
    <source>
        <dbReference type="PROSITE" id="PS50990"/>
    </source>
</evidence>
<feature type="domain" description="Cyclic nucleotide-binding" evidence="10">
    <location>
        <begin position="15"/>
        <end position="125"/>
    </location>
</feature>
<dbReference type="Gene3D" id="2.60.120.10">
    <property type="entry name" value="Jelly Rolls"/>
    <property type="match status" value="2"/>
</dbReference>
<feature type="compositionally biased region" description="Basic and acidic residues" evidence="8">
    <location>
        <begin position="282"/>
        <end position="302"/>
    </location>
</feature>
<dbReference type="InterPro" id="IPR017871">
    <property type="entry name" value="ABC_transporter-like_CS"/>
</dbReference>
<evidence type="ECO:0000256" key="8">
    <source>
        <dbReference type="SAM" id="MobiDB-lite"/>
    </source>
</evidence>
<feature type="domain" description="Peptidase C39" evidence="13">
    <location>
        <begin position="330"/>
        <end position="449"/>
    </location>
</feature>
<dbReference type="RefSeq" id="WP_080805848.1">
    <property type="nucleotide sequence ID" value="NZ_LT828551.1"/>
</dbReference>
<dbReference type="Proteomes" id="UP000191931">
    <property type="component" value="Unassembled WGS sequence"/>
</dbReference>
<dbReference type="PROSITE" id="PS50990">
    <property type="entry name" value="PEPTIDASE_C39"/>
    <property type="match status" value="1"/>
</dbReference>
<dbReference type="GO" id="GO:0016887">
    <property type="term" value="F:ATP hydrolysis activity"/>
    <property type="evidence" value="ECO:0007669"/>
    <property type="project" value="InterPro"/>
</dbReference>
<dbReference type="PRINTS" id="PR00103">
    <property type="entry name" value="CAMPKINASE"/>
</dbReference>
<comment type="subcellular location">
    <subcellularLocation>
        <location evidence="1">Cell membrane</location>
        <topology evidence="1">Multi-pass membrane protein</topology>
    </subcellularLocation>
</comment>
<protein>
    <submittedName>
        <fullName evidence="14">Putative Leukotoxin translocation ATP-binding protein LktB</fullName>
        <ecNumber evidence="14">3.6.3.43</ecNumber>
    </submittedName>
</protein>
<dbReference type="SUPFAM" id="SSF52540">
    <property type="entry name" value="P-loop containing nucleoside triphosphate hydrolases"/>
    <property type="match status" value="1"/>
</dbReference>
<evidence type="ECO:0000256" key="7">
    <source>
        <dbReference type="ARBA" id="ARBA00023136"/>
    </source>
</evidence>
<dbReference type="PROSITE" id="PS50929">
    <property type="entry name" value="ABC_TM1F"/>
    <property type="match status" value="1"/>
</dbReference>
<keyword evidence="6 9" id="KW-1133">Transmembrane helix</keyword>
<keyword evidence="2 9" id="KW-0812">Transmembrane</keyword>
<evidence type="ECO:0000256" key="9">
    <source>
        <dbReference type="SAM" id="Phobius"/>
    </source>
</evidence>
<dbReference type="Pfam" id="PF00005">
    <property type="entry name" value="ABC_tran"/>
    <property type="match status" value="1"/>
</dbReference>
<dbReference type="InterPro" id="IPR014710">
    <property type="entry name" value="RmlC-like_jellyroll"/>
</dbReference>
<feature type="transmembrane region" description="Helical" evidence="9">
    <location>
        <begin position="478"/>
        <end position="501"/>
    </location>
</feature>
<evidence type="ECO:0000256" key="4">
    <source>
        <dbReference type="ARBA" id="ARBA00022801"/>
    </source>
</evidence>
<dbReference type="Pfam" id="PF00027">
    <property type="entry name" value="cNMP_binding"/>
    <property type="match status" value="2"/>
</dbReference>
<reference evidence="14 15" key="1">
    <citation type="submission" date="2017-03" db="EMBL/GenBank/DDBJ databases">
        <authorList>
            <person name="Afonso C.L."/>
            <person name="Miller P.J."/>
            <person name="Scott M.A."/>
            <person name="Spackman E."/>
            <person name="Goraichik I."/>
            <person name="Dimitrov K.M."/>
            <person name="Suarez D.L."/>
            <person name="Swayne D.E."/>
        </authorList>
    </citation>
    <scope>NUCLEOTIDE SEQUENCE [LARGE SCALE GENOMIC DNA]</scope>
    <source>
        <strain evidence="14">PRJEB14757</strain>
    </source>
</reference>
<dbReference type="CDD" id="cd02418">
    <property type="entry name" value="Peptidase_C39B"/>
    <property type="match status" value="1"/>
</dbReference>
<dbReference type="InterPro" id="IPR018490">
    <property type="entry name" value="cNMP-bd_dom_sf"/>
</dbReference>
<dbReference type="PROSITE" id="PS00211">
    <property type="entry name" value="ABC_TRANSPORTER_1"/>
    <property type="match status" value="1"/>
</dbReference>
<dbReference type="OrthoDB" id="9772049at2"/>
<dbReference type="InterPro" id="IPR003439">
    <property type="entry name" value="ABC_transporter-like_ATP-bd"/>
</dbReference>
<dbReference type="SUPFAM" id="SSF90123">
    <property type="entry name" value="ABC transporter transmembrane region"/>
    <property type="match status" value="1"/>
</dbReference>
<dbReference type="InterPro" id="IPR000595">
    <property type="entry name" value="cNMP-bd_dom"/>
</dbReference>
<dbReference type="EMBL" id="FWEV01000077">
    <property type="protein sequence ID" value="SLM29137.1"/>
    <property type="molecule type" value="Genomic_DNA"/>
</dbReference>
<evidence type="ECO:0000259" key="11">
    <source>
        <dbReference type="PROSITE" id="PS50893"/>
    </source>
</evidence>
<keyword evidence="3" id="KW-0547">Nucleotide-binding</keyword>
<dbReference type="GO" id="GO:0005886">
    <property type="term" value="C:plasma membrane"/>
    <property type="evidence" value="ECO:0007669"/>
    <property type="project" value="UniProtKB-SubCell"/>
</dbReference>
<dbReference type="AlphaFoldDB" id="A0A1W1H9H6"/>
<evidence type="ECO:0000256" key="5">
    <source>
        <dbReference type="ARBA" id="ARBA00022840"/>
    </source>
</evidence>
<dbReference type="FunFam" id="3.40.50.300:FF:000218">
    <property type="entry name" value="Multidrug ABC transporter ATP-binding protein"/>
    <property type="match status" value="1"/>
</dbReference>
<dbReference type="Gene3D" id="1.20.1560.10">
    <property type="entry name" value="ABC transporter type 1, transmembrane domain"/>
    <property type="match status" value="1"/>
</dbReference>
<feature type="transmembrane region" description="Helical" evidence="9">
    <location>
        <begin position="549"/>
        <end position="569"/>
    </location>
</feature>
<keyword evidence="15" id="KW-1185">Reference proteome</keyword>
<evidence type="ECO:0000256" key="2">
    <source>
        <dbReference type="ARBA" id="ARBA00022692"/>
    </source>
</evidence>
<dbReference type="InterPro" id="IPR027417">
    <property type="entry name" value="P-loop_NTPase"/>
</dbReference>
<dbReference type="InterPro" id="IPR005074">
    <property type="entry name" value="Peptidase_C39"/>
</dbReference>
<feature type="transmembrane region" description="Helical" evidence="9">
    <location>
        <begin position="621"/>
        <end position="641"/>
    </location>
</feature>
<organism evidence="14 15">
    <name type="scientific">Desulfamplus magnetovallimortis</name>
    <dbReference type="NCBI Taxonomy" id="1246637"/>
    <lineage>
        <taxon>Bacteria</taxon>
        <taxon>Pseudomonadati</taxon>
        <taxon>Thermodesulfobacteriota</taxon>
        <taxon>Desulfobacteria</taxon>
        <taxon>Desulfobacterales</taxon>
        <taxon>Desulfobacteraceae</taxon>
        <taxon>Desulfamplus</taxon>
    </lineage>
</organism>
<feature type="compositionally biased region" description="Polar residues" evidence="8">
    <location>
        <begin position="304"/>
        <end position="315"/>
    </location>
</feature>
<dbReference type="SUPFAM" id="SSF51206">
    <property type="entry name" value="cAMP-binding domain-like"/>
    <property type="match status" value="2"/>
</dbReference>
<dbReference type="STRING" id="1246637.MTBBW1_1680049"/>
<dbReference type="SMART" id="SM00100">
    <property type="entry name" value="cNMP"/>
    <property type="match status" value="2"/>
</dbReference>
<dbReference type="GO" id="GO:0006508">
    <property type="term" value="P:proteolysis"/>
    <property type="evidence" value="ECO:0007669"/>
    <property type="project" value="InterPro"/>
</dbReference>
<dbReference type="CDD" id="cd00038">
    <property type="entry name" value="CAP_ED"/>
    <property type="match status" value="2"/>
</dbReference>
<gene>
    <name evidence="14" type="ORF">MTBBW1_1680049</name>
</gene>
<accession>A0A1W1H9H6</accession>
<proteinExistence type="predicted"/>
<evidence type="ECO:0000256" key="1">
    <source>
        <dbReference type="ARBA" id="ARBA00004651"/>
    </source>
</evidence>
<feature type="domain" description="Cyclic nucleotide-binding" evidence="10">
    <location>
        <begin position="146"/>
        <end position="265"/>
    </location>
</feature>
<dbReference type="PANTHER" id="PTHR43394:SF1">
    <property type="entry name" value="ATP-BINDING CASSETTE SUB-FAMILY B MEMBER 10, MITOCHONDRIAL"/>
    <property type="match status" value="1"/>
</dbReference>
<name>A0A1W1H9H6_9BACT</name>
<feature type="transmembrane region" description="Helical" evidence="9">
    <location>
        <begin position="590"/>
        <end position="615"/>
    </location>
</feature>
<dbReference type="InterPro" id="IPR036640">
    <property type="entry name" value="ABC1_TM_sf"/>
</dbReference>
<evidence type="ECO:0000259" key="10">
    <source>
        <dbReference type="PROSITE" id="PS50042"/>
    </source>
</evidence>
<keyword evidence="7 9" id="KW-0472">Membrane</keyword>
<feature type="region of interest" description="Disordered" evidence="8">
    <location>
        <begin position="272"/>
        <end position="317"/>
    </location>
</feature>
<dbReference type="InterPro" id="IPR039421">
    <property type="entry name" value="Type_1_exporter"/>
</dbReference>
<feature type="compositionally biased region" description="Polar residues" evidence="8">
    <location>
        <begin position="272"/>
        <end position="281"/>
    </location>
</feature>
<keyword evidence="5 14" id="KW-0067">ATP-binding</keyword>
<dbReference type="Pfam" id="PF00664">
    <property type="entry name" value="ABC_membrane"/>
    <property type="match status" value="1"/>
</dbReference>
<feature type="transmembrane region" description="Helical" evidence="9">
    <location>
        <begin position="513"/>
        <end position="537"/>
    </location>
</feature>
<dbReference type="PROSITE" id="PS50893">
    <property type="entry name" value="ABC_TRANSPORTER_2"/>
    <property type="match status" value="1"/>
</dbReference>
<dbReference type="InterPro" id="IPR011527">
    <property type="entry name" value="ABC1_TM_dom"/>
</dbReference>
<dbReference type="EC" id="3.6.3.43" evidence="14"/>
<dbReference type="GO" id="GO:0015421">
    <property type="term" value="F:ABC-type oligopeptide transporter activity"/>
    <property type="evidence" value="ECO:0007669"/>
    <property type="project" value="TreeGrafter"/>
</dbReference>
<dbReference type="CDD" id="cd18568">
    <property type="entry name" value="ABC_6TM_HetC_like"/>
    <property type="match status" value="1"/>
</dbReference>
<sequence length="1039" mass="117514">MQMHDTELFLRKLWLFSILSDESLQYIAKNSRFVSSQAGDLIFDQGDAGDCFYIIYSGRIRIIFKDNSGKEINMGVRTRGDHFGETALISHRPRNAAARAVEQSLLIAIDNEIFEKFVFSKPEIRGYFDKFIHSTSIQLFLKGCSLLSPLKPKDVQQIVKNFNPESFMAGEGIFRQGDEPDKFYLIESGKLKVIKWEDGDQSIINFLHQGEFFGEKALIEDSPRYADVVCLTNCHLFALSRDTFKELIQKSPDLKSLFSDRLHQYRSISPPNITPNIYTDTQPEHNKGELNQTRDYREKPPEVEQNTIDTSSPSTAKKKYHGLRFPFVRQHDEMGCGPACLVMISRFYGKKFSLARISELSHADNSGVTLSNLASAAEHLGFLTRGIKIKFDGLLDIKLPCVIHWQGYHYCVVYKVSKKYVWVADPAMGLRKYHREYFSDNWNGITLIIEPTPLLGNQEVDKQSSLKKFIGFVTPHKMILAEIFLASMLLNLLGLATPVFTQNIVDKVLYHENISFLNIMLIGMLIVLIFRILITIVRQYLIVHTSMKIDISMLVSFYKHLLALPLGYFKARKIGDFVSRFGENEKIRTFMTQTALTVVLDTFLIIIYLGLMLYYNANMTLLVILFIPFFIAITLGFTPFLKKLNIDAFAAGAEAKSHMIESIKAIDTVKAMHLENQIRWKWENKFIKSINIEFSLSHLKIYFHSLGDFMGTLGSTIILWYGAHEVIKHNISVGELMAFMALMGSVVTPINRIITVWDQLQETLVSVDRLNDVFAAKTEYGERDGKSPGIVMEKLSGNIRFEQVFFRYGGVDDPWILSNINIEIPAGTRCAIVGRSGSGKTTLVNLIARFFHANEGSISVGGFDIKNLNLSFLRSNVGYVLQNSFVFSGTIGDNISSDDPSATMEKIISAAKLANAHDFISNFPNGYETKVGESGLQLSGGQMQRIAIARVLYKNPGIIIFDEATSSLDIESEQAIQKNMDTILKNRTAIIIAHRLSTVRSADTIIVLDKGEVVEQGNHEELMGKKGLYYYLNHQQLNL</sequence>
<feature type="transmembrane region" description="Helical" evidence="9">
    <location>
        <begin position="701"/>
        <end position="723"/>
    </location>
</feature>
<dbReference type="Gene3D" id="3.40.50.300">
    <property type="entry name" value="P-loop containing nucleotide triphosphate hydrolases"/>
    <property type="match status" value="1"/>
</dbReference>
<dbReference type="Pfam" id="PF03412">
    <property type="entry name" value="Peptidase_C39"/>
    <property type="match status" value="1"/>
</dbReference>
<dbReference type="Gene3D" id="3.90.70.10">
    <property type="entry name" value="Cysteine proteinases"/>
    <property type="match status" value="1"/>
</dbReference>
<evidence type="ECO:0000256" key="6">
    <source>
        <dbReference type="ARBA" id="ARBA00022989"/>
    </source>
</evidence>
<dbReference type="PROSITE" id="PS50042">
    <property type="entry name" value="CNMP_BINDING_3"/>
    <property type="match status" value="2"/>
</dbReference>